<reference evidence="2 3" key="1">
    <citation type="submission" date="2019-07" db="EMBL/GenBank/DDBJ databases">
        <title>Genome sequencing of lignin-degrading bacterial isolates.</title>
        <authorList>
            <person name="Gladden J."/>
        </authorList>
    </citation>
    <scope>NUCLEOTIDE SEQUENCE [LARGE SCALE GENOMIC DNA]</scope>
    <source>
        <strain evidence="2 3">J45</strain>
    </source>
</reference>
<dbReference type="NCBIfam" id="NF033545">
    <property type="entry name" value="transpos_IS630"/>
    <property type="match status" value="1"/>
</dbReference>
<evidence type="ECO:0000313" key="2">
    <source>
        <dbReference type="EMBL" id="TWH17973.1"/>
    </source>
</evidence>
<comment type="caution">
    <text evidence="2">The sequence shown here is derived from an EMBL/GenBank/DDBJ whole genome shotgun (WGS) entry which is preliminary data.</text>
</comment>
<protein>
    <submittedName>
        <fullName evidence="2">Transposase</fullName>
    </submittedName>
</protein>
<proteinExistence type="predicted"/>
<dbReference type="SUPFAM" id="SSF53098">
    <property type="entry name" value="Ribonuclease H-like"/>
    <property type="match status" value="1"/>
</dbReference>
<dbReference type="SUPFAM" id="SSF46689">
    <property type="entry name" value="Homeodomain-like"/>
    <property type="match status" value="1"/>
</dbReference>
<sequence length="368" mass="42606">MARQPSVFVRSLTMEEGRRLQKISRTAKDPIKLRRAIVVLMSAQGQTVKDITSLMQVSDDYVRDVIHAFNEQGFEALHPKWNGGRPKTIDEQTREKICLIARTSPADWKITAFSTWSLAKLTEHLIAQKIVPTISRETLRRILRDGKVTWQSTTTWKASTDPDFLVKMRTILALYDHPPADGRVVCVDEFGPLNLQPRKGKSWRPATSPLRLRATYHRYDGVMHMLAALDLSSGRMYYRIRPRKRAGEFLDLLKVLRARWPGEKLYVVLDNFSPHRHLSVRRWAADNDVELVFLPTYGSWLNWIESEFAALRYFALNGTDHRSHTEQNAAIAAYMRWRNARAEPKTRFAPDSPIRSWTEYPYYPAKVA</sequence>
<dbReference type="Proteomes" id="UP000317573">
    <property type="component" value="Unassembled WGS sequence"/>
</dbReference>
<dbReference type="InterPro" id="IPR012337">
    <property type="entry name" value="RNaseH-like_sf"/>
</dbReference>
<dbReference type="Gene3D" id="3.30.420.10">
    <property type="entry name" value="Ribonuclease H-like superfamily/Ribonuclease H"/>
    <property type="match status" value="1"/>
</dbReference>
<dbReference type="InterPro" id="IPR038717">
    <property type="entry name" value="Tc1-like_DDE_dom"/>
</dbReference>
<dbReference type="RefSeq" id="WP_248676773.1">
    <property type="nucleotide sequence ID" value="NZ_VLJT01000013.1"/>
</dbReference>
<dbReference type="InterPro" id="IPR047655">
    <property type="entry name" value="Transpos_IS630-like"/>
</dbReference>
<dbReference type="Pfam" id="PF13565">
    <property type="entry name" value="HTH_32"/>
    <property type="match status" value="1"/>
</dbReference>
<feature type="domain" description="Tc1-like transposase DDE" evidence="1">
    <location>
        <begin position="183"/>
        <end position="319"/>
    </location>
</feature>
<name>A0A562E8B2_RHORH</name>
<dbReference type="GO" id="GO:0003676">
    <property type="term" value="F:nucleic acid binding"/>
    <property type="evidence" value="ECO:0007669"/>
    <property type="project" value="InterPro"/>
</dbReference>
<evidence type="ECO:0000259" key="1">
    <source>
        <dbReference type="Pfam" id="PF13358"/>
    </source>
</evidence>
<dbReference type="AlphaFoldDB" id="A0A562E8B2"/>
<evidence type="ECO:0000313" key="3">
    <source>
        <dbReference type="Proteomes" id="UP000317573"/>
    </source>
</evidence>
<accession>A0A562E8B2</accession>
<dbReference type="InterPro" id="IPR036397">
    <property type="entry name" value="RNaseH_sf"/>
</dbReference>
<dbReference type="Pfam" id="PF13358">
    <property type="entry name" value="DDE_3"/>
    <property type="match status" value="1"/>
</dbReference>
<dbReference type="InterPro" id="IPR009057">
    <property type="entry name" value="Homeodomain-like_sf"/>
</dbReference>
<dbReference type="EMBL" id="VLJT01000013">
    <property type="protein sequence ID" value="TWH17973.1"/>
    <property type="molecule type" value="Genomic_DNA"/>
</dbReference>
<gene>
    <name evidence="2" type="ORF">L618_001600000170</name>
</gene>
<organism evidence="2 3">
    <name type="scientific">Rhodococcus rhodochrous J45</name>
    <dbReference type="NCBI Taxonomy" id="935266"/>
    <lineage>
        <taxon>Bacteria</taxon>
        <taxon>Bacillati</taxon>
        <taxon>Actinomycetota</taxon>
        <taxon>Actinomycetes</taxon>
        <taxon>Mycobacteriales</taxon>
        <taxon>Nocardiaceae</taxon>
        <taxon>Rhodococcus</taxon>
    </lineage>
</organism>